<name>A0A932YVJ3_9BACT</name>
<gene>
    <name evidence="1" type="ORF">HY474_00795</name>
</gene>
<dbReference type="InterPro" id="IPR008964">
    <property type="entry name" value="Invasin/intimin_cell_adhesion"/>
</dbReference>
<protein>
    <submittedName>
        <fullName evidence="1">Uncharacterized protein</fullName>
    </submittedName>
</protein>
<evidence type="ECO:0000313" key="1">
    <source>
        <dbReference type="EMBL" id="MBI4132151.1"/>
    </source>
</evidence>
<evidence type="ECO:0000313" key="2">
    <source>
        <dbReference type="Proteomes" id="UP000704960"/>
    </source>
</evidence>
<dbReference type="SUPFAM" id="SSF49373">
    <property type="entry name" value="Invasin/intimin cell-adhesion fragments"/>
    <property type="match status" value="1"/>
</dbReference>
<dbReference type="EMBL" id="JACQMJ010000004">
    <property type="protein sequence ID" value="MBI4132151.1"/>
    <property type="molecule type" value="Genomic_DNA"/>
</dbReference>
<proteinExistence type="predicted"/>
<accession>A0A932YVJ3</accession>
<sequence length="255" mass="27511">MLYVNNKGINNQKEGLMAKSSIGFIGGGLGQVRLTLELTPQPSLTGGDILAVAILTSERRDVPISGQAVTFYLGPDEIVTPNTEDDGRAAYTFTGLGFGTHAVSIQVAGVHVTDRHTFSASAERVKRIAPPLVRAEGDEGKYVISVAVMLAEGGPGRDIPVRLIISPLGAAPRIVDKVTDANGFLREDLVFDEDECDVTIQILGHEVRIENLYGKSHLPKPRRYQRPDDAELGSGSLWGVIGRAWRRGREDTKGV</sequence>
<comment type="caution">
    <text evidence="1">The sequence shown here is derived from an EMBL/GenBank/DDBJ whole genome shotgun (WGS) entry which is preliminary data.</text>
</comment>
<dbReference type="Proteomes" id="UP000704960">
    <property type="component" value="Unassembled WGS sequence"/>
</dbReference>
<reference evidence="1" key="1">
    <citation type="submission" date="2020-07" db="EMBL/GenBank/DDBJ databases">
        <title>Huge and variable diversity of episymbiotic CPR bacteria and DPANN archaea in groundwater ecosystems.</title>
        <authorList>
            <person name="He C.Y."/>
            <person name="Keren R."/>
            <person name="Whittaker M."/>
            <person name="Farag I.F."/>
            <person name="Doudna J."/>
            <person name="Cate J.H.D."/>
            <person name="Banfield J.F."/>
        </authorList>
    </citation>
    <scope>NUCLEOTIDE SEQUENCE</scope>
    <source>
        <strain evidence="1">NC_groundwater_1226_Ag_S-0.1um_59_124</strain>
    </source>
</reference>
<dbReference type="AlphaFoldDB" id="A0A932YVJ3"/>
<organism evidence="1 2">
    <name type="scientific">Candidatus Sungiibacteriota bacterium</name>
    <dbReference type="NCBI Taxonomy" id="2750080"/>
    <lineage>
        <taxon>Bacteria</taxon>
        <taxon>Candidatus Sungiibacteriota</taxon>
    </lineage>
</organism>